<dbReference type="InterPro" id="IPR023216">
    <property type="entry name" value="Tscrpt_reg_SKI_SnoN"/>
</dbReference>
<feature type="region of interest" description="Disordered" evidence="2">
    <location>
        <begin position="157"/>
        <end position="197"/>
    </location>
</feature>
<evidence type="ECO:0000256" key="2">
    <source>
        <dbReference type="SAM" id="MobiDB-lite"/>
    </source>
</evidence>
<feature type="region of interest" description="Disordered" evidence="2">
    <location>
        <begin position="296"/>
        <end position="345"/>
    </location>
</feature>
<dbReference type="Pfam" id="PF08782">
    <property type="entry name" value="c-SKI_SMAD_bind"/>
    <property type="match status" value="1"/>
</dbReference>
<accession>A0A4Y7NJ91</accession>
<dbReference type="SMART" id="SM01046">
    <property type="entry name" value="c-SKI_SMAD_bind"/>
    <property type="match status" value="1"/>
</dbReference>
<dbReference type="GO" id="GO:0000978">
    <property type="term" value="F:RNA polymerase II cis-regulatory region sequence-specific DNA binding"/>
    <property type="evidence" value="ECO:0007669"/>
    <property type="project" value="TreeGrafter"/>
</dbReference>
<dbReference type="FunFam" id="3.10.260.20:FF:000002">
    <property type="entry name" value="SKI-like oncogene a"/>
    <property type="match status" value="1"/>
</dbReference>
<dbReference type="CDD" id="cd21079">
    <property type="entry name" value="DHD_Ski_Sno"/>
    <property type="match status" value="1"/>
</dbReference>
<dbReference type="GO" id="GO:0030514">
    <property type="term" value="P:negative regulation of BMP signaling pathway"/>
    <property type="evidence" value="ECO:0007669"/>
    <property type="project" value="TreeGrafter"/>
</dbReference>
<dbReference type="InterPro" id="IPR009061">
    <property type="entry name" value="DNA-bd_dom_put_sf"/>
</dbReference>
<dbReference type="InterPro" id="IPR010919">
    <property type="entry name" value="SAND-like_dom_sf"/>
</dbReference>
<dbReference type="InterPro" id="IPR014890">
    <property type="entry name" value="c-SKI_SMAD4-bd_dom"/>
</dbReference>
<dbReference type="PANTHER" id="PTHR10005:SF25">
    <property type="entry name" value="SNO ONCOGENE, ISOFORM B"/>
    <property type="match status" value="1"/>
</dbReference>
<dbReference type="PANTHER" id="PTHR10005">
    <property type="entry name" value="SKI ONCOGENE-RELATED"/>
    <property type="match status" value="1"/>
</dbReference>
<dbReference type="InterPro" id="IPR003380">
    <property type="entry name" value="SKI/SNO/DAC"/>
</dbReference>
<protein>
    <submittedName>
        <fullName evidence="4">EOG090X0EYT</fullName>
    </submittedName>
</protein>
<dbReference type="Gene3D" id="3.10.390.10">
    <property type="entry name" value="SAND domain-like"/>
    <property type="match status" value="1"/>
</dbReference>
<sequence>MSSLPLATGGGAGVAPSSYPKPHLKRVLRSYQSAASSSLSGPNGILIDHGAEPGTAPLAANPAALLYYALPGGGVPVAAACAKSALALETNPLHSQQHQQRCLVRVKSEPEADVCGEVAPLDEFKLWKLKQPAYYAIVKDKDAVDLSWSRSEGGAVKAACPTPAAPPLHHHHQQQQQQQQPSFPILSAPDRGGSHAERGETLLEGRPIACFTVGGEPRLCLPQILNTVLNQFVIQQIYNVRDELQINCSRCTAEQLDSLKAAPAILPRSAASCGLITKSDAQRLCSALLRRAGTEHQQHRRPALVDKERPASAPVKAEPDESSDSGIGELSKTAPSSPRPAPADAAASSFRVHHQCFGKCEGVCRPELYTSPDAACIECADCGLALSPADFISHAHRAPENRTCHWGFDASQWRAYLLLARRQPLGQHEALLRQLDEFKNRFVSQHRQQTTPTPAVKRKFQVEDMLKPCAKSNETPGVEQQPFVKRYKDHSVVVGSGGRQSPPTSHDYAHPYGAAASVGVATAGAYGTVPRESPPPLQEAPSRVPHFKHGQPNVTLLAPPRHQQAPPTAERADPGRVACNPEMELSSTDTDDSDSMPSQNGDDKTNWDLPVSLTNELHSVDELLRRGGCDSSSSRLILQAFKRLAYRVSWAEEKQHEREQETNSRSPSVLKPPEC</sequence>
<dbReference type="Gene3D" id="3.10.260.20">
    <property type="entry name" value="Ski"/>
    <property type="match status" value="1"/>
</dbReference>
<feature type="region of interest" description="Disordered" evidence="2">
    <location>
        <begin position="652"/>
        <end position="675"/>
    </location>
</feature>
<dbReference type="GO" id="GO:0000981">
    <property type="term" value="F:DNA-binding transcription factor activity, RNA polymerase II-specific"/>
    <property type="evidence" value="ECO:0007669"/>
    <property type="project" value="TreeGrafter"/>
</dbReference>
<dbReference type="AlphaFoldDB" id="A0A4Y7NJ91"/>
<dbReference type="GO" id="GO:0046332">
    <property type="term" value="F:SMAD binding"/>
    <property type="evidence" value="ECO:0007669"/>
    <property type="project" value="InterPro"/>
</dbReference>
<dbReference type="EMBL" id="LR023680">
    <property type="protein sequence ID" value="SVE93299.1"/>
    <property type="molecule type" value="mRNA"/>
</dbReference>
<dbReference type="GO" id="GO:0005667">
    <property type="term" value="C:transcription regulator complex"/>
    <property type="evidence" value="ECO:0007669"/>
    <property type="project" value="TreeGrafter"/>
</dbReference>
<dbReference type="SUPFAM" id="SSF63763">
    <property type="entry name" value="SAND domain-like"/>
    <property type="match status" value="1"/>
</dbReference>
<dbReference type="GO" id="GO:0005634">
    <property type="term" value="C:nucleus"/>
    <property type="evidence" value="ECO:0007669"/>
    <property type="project" value="TreeGrafter"/>
</dbReference>
<dbReference type="SUPFAM" id="SSF46955">
    <property type="entry name" value="Putative DNA-binding domain"/>
    <property type="match status" value="1"/>
</dbReference>
<evidence type="ECO:0000259" key="3">
    <source>
        <dbReference type="SMART" id="SM01046"/>
    </source>
</evidence>
<feature type="region of interest" description="Disordered" evidence="2">
    <location>
        <begin position="526"/>
        <end position="609"/>
    </location>
</feature>
<reference evidence="4" key="1">
    <citation type="submission" date="2018-08" db="EMBL/GenBank/DDBJ databases">
        <authorList>
            <person name="Cornetti L."/>
        </authorList>
    </citation>
    <scope>NUCLEOTIDE SEQUENCE</scope>
    <source>
        <strain evidence="4">DE-FRO-2-1</strain>
    </source>
</reference>
<evidence type="ECO:0000256" key="1">
    <source>
        <dbReference type="ARBA" id="ARBA00009513"/>
    </source>
</evidence>
<gene>
    <name evidence="4" type="primary">EOG090X0EYT</name>
</gene>
<name>A0A4Y7NJ91_9CRUS</name>
<feature type="compositionally biased region" description="Basic and acidic residues" evidence="2">
    <location>
        <begin position="296"/>
        <end position="310"/>
    </location>
</feature>
<proteinExistence type="evidence at transcript level"/>
<dbReference type="Pfam" id="PF02437">
    <property type="entry name" value="Ski_Sno_DHD"/>
    <property type="match status" value="1"/>
</dbReference>
<feature type="compositionally biased region" description="Basic and acidic residues" evidence="2">
    <location>
        <begin position="652"/>
        <end position="662"/>
    </location>
</feature>
<feature type="domain" description="c-SKI SMAD4-binding" evidence="3">
    <location>
        <begin position="349"/>
        <end position="443"/>
    </location>
</feature>
<dbReference type="InterPro" id="IPR037000">
    <property type="entry name" value="Ski_DNA-bd_sf"/>
</dbReference>
<evidence type="ECO:0000313" key="4">
    <source>
        <dbReference type="EMBL" id="SVE93299.1"/>
    </source>
</evidence>
<organism evidence="4">
    <name type="scientific">Moina brachiata</name>
    <dbReference type="NCBI Taxonomy" id="675436"/>
    <lineage>
        <taxon>Eukaryota</taxon>
        <taxon>Metazoa</taxon>
        <taxon>Ecdysozoa</taxon>
        <taxon>Arthropoda</taxon>
        <taxon>Crustacea</taxon>
        <taxon>Branchiopoda</taxon>
        <taxon>Diplostraca</taxon>
        <taxon>Cladocera</taxon>
        <taxon>Anomopoda</taxon>
        <taxon>Moinidae</taxon>
        <taxon>Moina</taxon>
    </lineage>
</organism>
<comment type="similarity">
    <text evidence="1">Belongs to the SKI family.</text>
</comment>
<dbReference type="GO" id="GO:0005737">
    <property type="term" value="C:cytoplasm"/>
    <property type="evidence" value="ECO:0007669"/>
    <property type="project" value="TreeGrafter"/>
</dbReference>